<keyword evidence="1" id="KW-0812">Transmembrane</keyword>
<dbReference type="EMBL" id="JAKLTY010000025">
    <property type="protein sequence ID" value="MCG2631060.1"/>
    <property type="molecule type" value="Genomic_DNA"/>
</dbReference>
<gene>
    <name evidence="2" type="ORF">L6654_30965</name>
</gene>
<dbReference type="Proteomes" id="UP001139054">
    <property type="component" value="Unassembled WGS sequence"/>
</dbReference>
<comment type="caution">
    <text evidence="2">The sequence shown here is derived from an EMBL/GenBank/DDBJ whole genome shotgun (WGS) entry which is preliminary data.</text>
</comment>
<evidence type="ECO:0000256" key="1">
    <source>
        <dbReference type="SAM" id="Phobius"/>
    </source>
</evidence>
<dbReference type="AlphaFoldDB" id="A0A9X1RIX2"/>
<proteinExistence type="predicted"/>
<protein>
    <submittedName>
        <fullName evidence="2">Uncharacterized protein</fullName>
    </submittedName>
</protein>
<keyword evidence="1" id="KW-0472">Membrane</keyword>
<keyword evidence="1" id="KW-1133">Transmembrane helix</keyword>
<reference evidence="2" key="1">
    <citation type="submission" date="2022-01" db="EMBL/GenBank/DDBJ databases">
        <title>Genome sequnece data of strain Bradyrhizobium sp. nov.</title>
        <authorList>
            <person name="Zhang J."/>
        </authorList>
    </citation>
    <scope>NUCLEOTIDE SEQUENCE</scope>
    <source>
        <strain evidence="2">WYCCWR 13023</strain>
    </source>
</reference>
<dbReference type="RefSeq" id="WP_237891576.1">
    <property type="nucleotide sequence ID" value="NZ_JAKLTY010000025.1"/>
</dbReference>
<organism evidence="2 3">
    <name type="scientific">Bradyrhizobium zhengyangense</name>
    <dbReference type="NCBI Taxonomy" id="2911009"/>
    <lineage>
        <taxon>Bacteria</taxon>
        <taxon>Pseudomonadati</taxon>
        <taxon>Pseudomonadota</taxon>
        <taxon>Alphaproteobacteria</taxon>
        <taxon>Hyphomicrobiales</taxon>
        <taxon>Nitrobacteraceae</taxon>
        <taxon>Bradyrhizobium</taxon>
    </lineage>
</organism>
<feature type="transmembrane region" description="Helical" evidence="1">
    <location>
        <begin position="49"/>
        <end position="67"/>
    </location>
</feature>
<sequence>MKPKTLLRDFERATSMFQVQPDWYEDYWLKPEKASRPAATRLRRSMSRFHVHLLAAAVSGLAAFIRSRTGGAV</sequence>
<evidence type="ECO:0000313" key="2">
    <source>
        <dbReference type="EMBL" id="MCG2631060.1"/>
    </source>
</evidence>
<accession>A0A9X1RIX2</accession>
<evidence type="ECO:0000313" key="3">
    <source>
        <dbReference type="Proteomes" id="UP001139054"/>
    </source>
</evidence>
<name>A0A9X1RIX2_9BRAD</name>